<sequence length="131" mass="14635">MSSASDRPNILDALCPSRDVFVDLADKWVLLMLVCLREGGAQRYSELHRSLGGISRKMLSQTLRTLERDGLVLRSVDPRSTPPLVLYSLTELGGELAEEARALCAWTEKRTTVVHEARAAYDRRQHAGQDV</sequence>
<dbReference type="Pfam" id="PF01638">
    <property type="entry name" value="HxlR"/>
    <property type="match status" value="1"/>
</dbReference>
<dbReference type="Gene3D" id="1.10.10.10">
    <property type="entry name" value="Winged helix-like DNA-binding domain superfamily/Winged helix DNA-binding domain"/>
    <property type="match status" value="1"/>
</dbReference>
<dbReference type="PANTHER" id="PTHR33204:SF18">
    <property type="entry name" value="TRANSCRIPTIONAL REGULATORY PROTEIN"/>
    <property type="match status" value="1"/>
</dbReference>
<feature type="domain" description="HTH hxlR-type" evidence="4">
    <location>
        <begin position="15"/>
        <end position="115"/>
    </location>
</feature>
<name>A0ABV1WND1_9ACTN</name>
<dbReference type="InterPro" id="IPR036388">
    <property type="entry name" value="WH-like_DNA-bd_sf"/>
</dbReference>
<evidence type="ECO:0000256" key="2">
    <source>
        <dbReference type="ARBA" id="ARBA00023125"/>
    </source>
</evidence>
<evidence type="ECO:0000259" key="4">
    <source>
        <dbReference type="PROSITE" id="PS51118"/>
    </source>
</evidence>
<keyword evidence="2" id="KW-0238">DNA-binding</keyword>
<proteinExistence type="predicted"/>
<evidence type="ECO:0000256" key="1">
    <source>
        <dbReference type="ARBA" id="ARBA00023015"/>
    </source>
</evidence>
<reference evidence="5 6" key="1">
    <citation type="submission" date="2024-06" db="EMBL/GenBank/DDBJ databases">
        <title>The Natural Products Discovery Center: Release of the First 8490 Sequenced Strains for Exploring Actinobacteria Biosynthetic Diversity.</title>
        <authorList>
            <person name="Kalkreuter E."/>
            <person name="Kautsar S.A."/>
            <person name="Yang D."/>
            <person name="Bader C.D."/>
            <person name="Teijaro C.N."/>
            <person name="Fluegel L."/>
            <person name="Davis C.M."/>
            <person name="Simpson J.R."/>
            <person name="Lauterbach L."/>
            <person name="Steele A.D."/>
            <person name="Gui C."/>
            <person name="Meng S."/>
            <person name="Li G."/>
            <person name="Viehrig K."/>
            <person name="Ye F."/>
            <person name="Su P."/>
            <person name="Kiefer A.F."/>
            <person name="Nichols A."/>
            <person name="Cepeda A.J."/>
            <person name="Yan W."/>
            <person name="Fan B."/>
            <person name="Jiang Y."/>
            <person name="Adhikari A."/>
            <person name="Zheng C.-J."/>
            <person name="Schuster L."/>
            <person name="Cowan T.M."/>
            <person name="Smanski M.J."/>
            <person name="Chevrette M.G."/>
            <person name="De Carvalho L.P.S."/>
            <person name="Shen B."/>
        </authorList>
    </citation>
    <scope>NUCLEOTIDE SEQUENCE [LARGE SCALE GENOMIC DNA]</scope>
    <source>
        <strain evidence="5 6">NPDC000234</strain>
    </source>
</reference>
<evidence type="ECO:0000313" key="5">
    <source>
        <dbReference type="EMBL" id="MER7178364.1"/>
    </source>
</evidence>
<dbReference type="EMBL" id="JBEPEK010000009">
    <property type="protein sequence ID" value="MER7178364.1"/>
    <property type="molecule type" value="Genomic_DNA"/>
</dbReference>
<accession>A0ABV1WND1</accession>
<dbReference type="InterPro" id="IPR002577">
    <property type="entry name" value="HTH_HxlR"/>
</dbReference>
<dbReference type="SUPFAM" id="SSF46785">
    <property type="entry name" value="Winged helix' DNA-binding domain"/>
    <property type="match status" value="1"/>
</dbReference>
<keyword evidence="3" id="KW-0804">Transcription</keyword>
<keyword evidence="6" id="KW-1185">Reference proteome</keyword>
<comment type="caution">
    <text evidence="5">The sequence shown here is derived from an EMBL/GenBank/DDBJ whole genome shotgun (WGS) entry which is preliminary data.</text>
</comment>
<evidence type="ECO:0000256" key="3">
    <source>
        <dbReference type="ARBA" id="ARBA00023163"/>
    </source>
</evidence>
<protein>
    <submittedName>
        <fullName evidence="5">Helix-turn-helix domain-containing protein</fullName>
    </submittedName>
</protein>
<dbReference type="Proteomes" id="UP001474181">
    <property type="component" value="Unassembled WGS sequence"/>
</dbReference>
<dbReference type="InterPro" id="IPR036390">
    <property type="entry name" value="WH_DNA-bd_sf"/>
</dbReference>
<gene>
    <name evidence="5" type="ORF">ABT404_02510</name>
</gene>
<evidence type="ECO:0000313" key="6">
    <source>
        <dbReference type="Proteomes" id="UP001474181"/>
    </source>
</evidence>
<dbReference type="RefSeq" id="WP_350776649.1">
    <property type="nucleotide sequence ID" value="NZ_JBEPEK010000009.1"/>
</dbReference>
<dbReference type="PROSITE" id="PS51118">
    <property type="entry name" value="HTH_HXLR"/>
    <property type="match status" value="1"/>
</dbReference>
<dbReference type="PANTHER" id="PTHR33204">
    <property type="entry name" value="TRANSCRIPTIONAL REGULATOR, MARR FAMILY"/>
    <property type="match status" value="1"/>
</dbReference>
<keyword evidence="1" id="KW-0805">Transcription regulation</keyword>
<organism evidence="5 6">
    <name type="scientific">Streptomyces hyaluromycini</name>
    <dbReference type="NCBI Taxonomy" id="1377993"/>
    <lineage>
        <taxon>Bacteria</taxon>
        <taxon>Bacillati</taxon>
        <taxon>Actinomycetota</taxon>
        <taxon>Actinomycetes</taxon>
        <taxon>Kitasatosporales</taxon>
        <taxon>Streptomycetaceae</taxon>
        <taxon>Streptomyces</taxon>
    </lineage>
</organism>